<evidence type="ECO:0000313" key="2">
    <source>
        <dbReference type="EMBL" id="TGO18070.1"/>
    </source>
</evidence>
<sequence length="271" mass="30668">MTTPNRIPRLPHNGNPRPSTYSNPQSLSDQNRRQVIAANSSQIQAQRPKFSPVPKEYPAQSTKSSEPSFKWTNPDPFNTANKNHSVARTLASPARFDSGIDSVAPDSLAPSNSGIGRVAPASLTPSNSDINANANAPEVSIKQRICNATRAFGIEIRSRMKLESKSKREEGRARERLRRKSIANGAARAKAEDARIKAQLDVHYDEERRKNSNARRKTKENDIEIKAKEKRRKAQEKKRNNQEKRERRERGGRRCDRGSERKIRNVARRIM</sequence>
<keyword evidence="3" id="KW-1185">Reference proteome</keyword>
<feature type="compositionally biased region" description="Basic and acidic residues" evidence="1">
    <location>
        <begin position="162"/>
        <end position="174"/>
    </location>
</feature>
<name>A0A4Z1F319_9HELO</name>
<gene>
    <name evidence="2" type="ORF">BTUL_0012g00140</name>
</gene>
<proteinExistence type="predicted"/>
<dbReference type="OrthoDB" id="3546585at2759"/>
<comment type="caution">
    <text evidence="2">The sequence shown here is derived from an EMBL/GenBank/DDBJ whole genome shotgun (WGS) entry which is preliminary data.</text>
</comment>
<dbReference type="Proteomes" id="UP000297777">
    <property type="component" value="Unassembled WGS sequence"/>
</dbReference>
<feature type="compositionally biased region" description="Polar residues" evidence="1">
    <location>
        <begin position="59"/>
        <end position="82"/>
    </location>
</feature>
<protein>
    <submittedName>
        <fullName evidence="2">Uncharacterized protein</fullName>
    </submittedName>
</protein>
<feature type="region of interest" description="Disordered" evidence="1">
    <location>
        <begin position="1"/>
        <end position="82"/>
    </location>
</feature>
<dbReference type="AlphaFoldDB" id="A0A4Z1F319"/>
<feature type="compositionally biased region" description="Basic and acidic residues" evidence="1">
    <location>
        <begin position="237"/>
        <end position="263"/>
    </location>
</feature>
<feature type="compositionally biased region" description="Polar residues" evidence="1">
    <location>
        <begin position="16"/>
        <end position="29"/>
    </location>
</feature>
<evidence type="ECO:0000256" key="1">
    <source>
        <dbReference type="SAM" id="MobiDB-lite"/>
    </source>
</evidence>
<feature type="compositionally biased region" description="Basic and acidic residues" evidence="1">
    <location>
        <begin position="189"/>
        <end position="210"/>
    </location>
</feature>
<reference evidence="2 3" key="1">
    <citation type="submission" date="2017-12" db="EMBL/GenBank/DDBJ databases">
        <title>Comparative genomics of Botrytis spp.</title>
        <authorList>
            <person name="Valero-Jimenez C.A."/>
            <person name="Tapia P."/>
            <person name="Veloso J."/>
            <person name="Silva-Moreno E."/>
            <person name="Staats M."/>
            <person name="Valdes J.H."/>
            <person name="Van Kan J.A.L."/>
        </authorList>
    </citation>
    <scope>NUCLEOTIDE SEQUENCE [LARGE SCALE GENOMIC DNA]</scope>
    <source>
        <strain evidence="2 3">Bt9001</strain>
    </source>
</reference>
<organism evidence="2 3">
    <name type="scientific">Botrytis tulipae</name>
    <dbReference type="NCBI Taxonomy" id="87230"/>
    <lineage>
        <taxon>Eukaryota</taxon>
        <taxon>Fungi</taxon>
        <taxon>Dikarya</taxon>
        <taxon>Ascomycota</taxon>
        <taxon>Pezizomycotina</taxon>
        <taxon>Leotiomycetes</taxon>
        <taxon>Helotiales</taxon>
        <taxon>Sclerotiniaceae</taxon>
        <taxon>Botrytis</taxon>
    </lineage>
</organism>
<feature type="region of interest" description="Disordered" evidence="1">
    <location>
        <begin position="162"/>
        <end position="271"/>
    </location>
</feature>
<evidence type="ECO:0000313" key="3">
    <source>
        <dbReference type="Proteomes" id="UP000297777"/>
    </source>
</evidence>
<dbReference type="EMBL" id="PQXH01000012">
    <property type="protein sequence ID" value="TGO18070.1"/>
    <property type="molecule type" value="Genomic_DNA"/>
</dbReference>
<accession>A0A4Z1F319</accession>